<dbReference type="PANTHER" id="PTHR10466:SF0">
    <property type="entry name" value="PHOSPHOMANNOMUTASE"/>
    <property type="match status" value="1"/>
</dbReference>
<dbReference type="SFLD" id="SFLDG01140">
    <property type="entry name" value="C2.B:_Phosphomannomutase_and_P"/>
    <property type="match status" value="1"/>
</dbReference>
<comment type="caution">
    <text evidence="10">The sequence shown here is derived from an EMBL/GenBank/DDBJ whole genome shotgun (WGS) entry which is preliminary data.</text>
</comment>
<dbReference type="InterPro" id="IPR036412">
    <property type="entry name" value="HAD-like_sf"/>
</dbReference>
<comment type="similarity">
    <text evidence="3">Belongs to the eukaryotic PMM family.</text>
</comment>
<dbReference type="EC" id="5.4.2.8" evidence="5"/>
<evidence type="ECO:0000313" key="11">
    <source>
        <dbReference type="Proteomes" id="UP000727456"/>
    </source>
</evidence>
<dbReference type="InterPro" id="IPR043169">
    <property type="entry name" value="PMM_cap"/>
</dbReference>
<dbReference type="SFLD" id="SFLDG01143">
    <property type="entry name" value="C2.B.3:_Phosphomannomutase_Lik"/>
    <property type="match status" value="1"/>
</dbReference>
<organism evidence="10 11">
    <name type="scientific">Sphingomonas vulcanisoli</name>
    <dbReference type="NCBI Taxonomy" id="1658060"/>
    <lineage>
        <taxon>Bacteria</taxon>
        <taxon>Pseudomonadati</taxon>
        <taxon>Pseudomonadota</taxon>
        <taxon>Alphaproteobacteria</taxon>
        <taxon>Sphingomonadales</taxon>
        <taxon>Sphingomonadaceae</taxon>
        <taxon>Sphingomonas</taxon>
    </lineage>
</organism>
<dbReference type="EMBL" id="JAAOZC010000003">
    <property type="protein sequence ID" value="NIJ08110.1"/>
    <property type="molecule type" value="Genomic_DNA"/>
</dbReference>
<evidence type="ECO:0000256" key="4">
    <source>
        <dbReference type="ARBA" id="ARBA00011738"/>
    </source>
</evidence>
<dbReference type="SFLD" id="SFLDS00003">
    <property type="entry name" value="Haloacid_Dehalogenase"/>
    <property type="match status" value="1"/>
</dbReference>
<evidence type="ECO:0000256" key="8">
    <source>
        <dbReference type="ARBA" id="ARBA00022842"/>
    </source>
</evidence>
<evidence type="ECO:0000256" key="1">
    <source>
        <dbReference type="ARBA" id="ARBA00004496"/>
    </source>
</evidence>
<evidence type="ECO:0000256" key="9">
    <source>
        <dbReference type="ARBA" id="ARBA00023235"/>
    </source>
</evidence>
<dbReference type="Gene3D" id="3.30.1240.20">
    <property type="match status" value="1"/>
</dbReference>
<dbReference type="InterPro" id="IPR023214">
    <property type="entry name" value="HAD_sf"/>
</dbReference>
<evidence type="ECO:0000256" key="5">
    <source>
        <dbReference type="ARBA" id="ARBA00012730"/>
    </source>
</evidence>
<evidence type="ECO:0000256" key="7">
    <source>
        <dbReference type="ARBA" id="ARBA00022723"/>
    </source>
</evidence>
<evidence type="ECO:0000256" key="6">
    <source>
        <dbReference type="ARBA" id="ARBA00022490"/>
    </source>
</evidence>
<keyword evidence="6" id="KW-0963">Cytoplasm</keyword>
<evidence type="ECO:0000256" key="2">
    <source>
        <dbReference type="ARBA" id="ARBA00004699"/>
    </source>
</evidence>
<name>A0ABX0TWE4_9SPHN</name>
<comment type="pathway">
    <text evidence="2">Nucleotide-sugar biosynthesis; GDP-alpha-D-mannose biosynthesis; alpha-D-mannose 1-phosphate from D-fructose 6-phosphate: step 2/2.</text>
</comment>
<dbReference type="InterPro" id="IPR006379">
    <property type="entry name" value="HAD-SF_hydro_IIB"/>
</dbReference>
<dbReference type="InterPro" id="IPR005002">
    <property type="entry name" value="PMM"/>
</dbReference>
<protein>
    <recommendedName>
        <fullName evidence="5">phosphomannomutase</fullName>
        <ecNumber evidence="5">5.4.2.8</ecNumber>
    </recommendedName>
</protein>
<keyword evidence="7" id="KW-0479">Metal-binding</keyword>
<dbReference type="Pfam" id="PF08282">
    <property type="entry name" value="Hydrolase_3"/>
    <property type="match status" value="1"/>
</dbReference>
<comment type="subcellular location">
    <subcellularLocation>
        <location evidence="1">Cytoplasm</location>
    </subcellularLocation>
</comment>
<dbReference type="PANTHER" id="PTHR10466">
    <property type="entry name" value="PHOSPHOMANNOMUTASE"/>
    <property type="match status" value="1"/>
</dbReference>
<sequence length="249" mass="27193">MKQMIAFDLDGTLAESKQPLGDDMAALLGQLLAVAKVCVISGGDWPQFEKQVVSRLPKDSVFENLFIQPTTGTKLYRFEGGTWKAIYAELFSKDEHDKIMAAFDKALKDAGIQDEKTWGDRIEDRGSQVTFSGLGQEAPLDAKKAWDPDFTKRKALQKTLQAALPDLQINIGGSTSLDITRKGVDKAYGMRKLMEHSGIAQEHILFFGDAIFPGGNDDPVRAMGIDSIKVRDPAETISGVTAVIACLKA</sequence>
<dbReference type="NCBIfam" id="TIGR01484">
    <property type="entry name" value="HAD-SF-IIB"/>
    <property type="match status" value="1"/>
</dbReference>
<reference evidence="10 11" key="1">
    <citation type="submission" date="2020-03" db="EMBL/GenBank/DDBJ databases">
        <title>Genomic Encyclopedia of Type Strains, Phase III (KMG-III): the genomes of soil and plant-associated and newly described type strains.</title>
        <authorList>
            <person name="Whitman W."/>
        </authorList>
    </citation>
    <scope>NUCLEOTIDE SEQUENCE [LARGE SCALE GENOMIC DNA]</scope>
    <source>
        <strain evidence="10 11">CECT 8804</strain>
    </source>
</reference>
<dbReference type="RefSeq" id="WP_167072929.1">
    <property type="nucleotide sequence ID" value="NZ_JAAOZC010000003.1"/>
</dbReference>
<dbReference type="Proteomes" id="UP000727456">
    <property type="component" value="Unassembled WGS sequence"/>
</dbReference>
<gene>
    <name evidence="10" type="ORF">FHS31_001720</name>
</gene>
<keyword evidence="8" id="KW-0460">Magnesium</keyword>
<dbReference type="SUPFAM" id="SSF56784">
    <property type="entry name" value="HAD-like"/>
    <property type="match status" value="1"/>
</dbReference>
<keyword evidence="11" id="KW-1185">Reference proteome</keyword>
<keyword evidence="9" id="KW-0413">Isomerase</keyword>
<dbReference type="Gene3D" id="3.40.50.1000">
    <property type="entry name" value="HAD superfamily/HAD-like"/>
    <property type="match status" value="1"/>
</dbReference>
<comment type="subunit">
    <text evidence="4">Homodimer.</text>
</comment>
<evidence type="ECO:0000256" key="3">
    <source>
        <dbReference type="ARBA" id="ARBA00009736"/>
    </source>
</evidence>
<proteinExistence type="inferred from homology"/>
<evidence type="ECO:0000313" key="10">
    <source>
        <dbReference type="EMBL" id="NIJ08110.1"/>
    </source>
</evidence>
<accession>A0ABX0TWE4</accession>